<dbReference type="InterPro" id="IPR006751">
    <property type="entry name" value="TAFII55_prot_cons_reg"/>
</dbReference>
<proteinExistence type="inferred from homology"/>
<keyword evidence="4" id="KW-0804">Transcription</keyword>
<dbReference type="Proteomes" id="UP000054350">
    <property type="component" value="Unassembled WGS sequence"/>
</dbReference>
<accession>A0A0L0S5K0</accession>
<keyword evidence="5" id="KW-0539">Nucleus</keyword>
<evidence type="ECO:0000256" key="3">
    <source>
        <dbReference type="ARBA" id="ARBA00023015"/>
    </source>
</evidence>
<dbReference type="eggNOG" id="KOG4011">
    <property type="taxonomic scope" value="Eukaryota"/>
</dbReference>
<feature type="region of interest" description="Disordered" evidence="6">
    <location>
        <begin position="679"/>
        <end position="729"/>
    </location>
</feature>
<dbReference type="CDD" id="cd08047">
    <property type="entry name" value="TAF7"/>
    <property type="match status" value="1"/>
</dbReference>
<comment type="similarity">
    <text evidence="2">Belongs to the TAF7 family.</text>
</comment>
<feature type="region of interest" description="Disordered" evidence="6">
    <location>
        <begin position="337"/>
        <end position="382"/>
    </location>
</feature>
<feature type="compositionally biased region" description="Acidic residues" evidence="6">
    <location>
        <begin position="518"/>
        <end position="542"/>
    </location>
</feature>
<feature type="compositionally biased region" description="Low complexity" evidence="6">
    <location>
        <begin position="37"/>
        <end position="55"/>
    </location>
</feature>
<evidence type="ECO:0000313" key="8">
    <source>
        <dbReference type="EMBL" id="KNE57813.1"/>
    </source>
</evidence>
<gene>
    <name evidence="8" type="ORF">AMAG_04660</name>
</gene>
<feature type="region of interest" description="Disordered" evidence="6">
    <location>
        <begin position="1"/>
        <end position="147"/>
    </location>
</feature>
<feature type="compositionally biased region" description="Acidic residues" evidence="6">
    <location>
        <begin position="443"/>
        <end position="454"/>
    </location>
</feature>
<dbReference type="EMBL" id="GG745332">
    <property type="protein sequence ID" value="KNE57813.1"/>
    <property type="molecule type" value="Genomic_DNA"/>
</dbReference>
<dbReference type="GO" id="GO:0005669">
    <property type="term" value="C:transcription factor TFIID complex"/>
    <property type="evidence" value="ECO:0007669"/>
    <property type="project" value="InterPro"/>
</dbReference>
<evidence type="ECO:0000313" key="9">
    <source>
        <dbReference type="Proteomes" id="UP000054350"/>
    </source>
</evidence>
<dbReference type="OMA" id="NEEMHEF"/>
<dbReference type="PANTHER" id="PTHR12228">
    <property type="entry name" value="TRANSCRIPTION INITIATION FACTOR TFIID 55 KD SUBUNIT-RELATED"/>
    <property type="match status" value="1"/>
</dbReference>
<feature type="compositionally biased region" description="Acidic residues" evidence="6">
    <location>
        <begin position="612"/>
        <end position="622"/>
    </location>
</feature>
<dbReference type="GO" id="GO:0051123">
    <property type="term" value="P:RNA polymerase II preinitiation complex assembly"/>
    <property type="evidence" value="ECO:0007669"/>
    <property type="project" value="TreeGrafter"/>
</dbReference>
<evidence type="ECO:0000256" key="2">
    <source>
        <dbReference type="ARBA" id="ARBA00009368"/>
    </source>
</evidence>
<evidence type="ECO:0000256" key="6">
    <source>
        <dbReference type="SAM" id="MobiDB-lite"/>
    </source>
</evidence>
<dbReference type="OrthoDB" id="153872at2759"/>
<keyword evidence="3" id="KW-0805">Transcription regulation</keyword>
<dbReference type="STRING" id="578462.A0A0L0S5K0"/>
<dbReference type="GO" id="GO:0016251">
    <property type="term" value="F:RNA polymerase II general transcription initiation factor activity"/>
    <property type="evidence" value="ECO:0007669"/>
    <property type="project" value="TreeGrafter"/>
</dbReference>
<feature type="compositionally biased region" description="Acidic residues" evidence="6">
    <location>
        <begin position="580"/>
        <end position="597"/>
    </location>
</feature>
<sequence>MNIIGTQYIPPSKRAGGSSTGDPPAPSTTDTHPIPRPASASSSAPATLAAPAAPAGLPPGLPLAPTSSSTVARPLHLLPTRLEAPAHRRTGTAAPPGGSRRGGSTAGAKRKSRGGRTAPATSTPAPAAPPPPPAIIDDSGSDDDDEDKVPVEEHLILRMPANAPETAALRQRVRARDPLDDVKLTFHDDRAGVFTVSGTSMRAKLVDLPCIIEAQKSFDNKQFYKIADVAQMLIVDAVEPTVPENAKAKAVRTAWPDGITPPLRRVRQRRFRQRTVNTSAEQIEAAVENLLRADFMAEQTYCYHVDIDHLGRRTNIVPEDERAPPYPVAAMNAAAAAAPTPPPVKARATSVPALPRPSSTVSSAAGTRLAPTPPAPHDRMALAGVRGRPGLDLDMDVDDDASLVSVPTAAAASAAATKLPVADDWAADLADLAGLLEKEVDSMDDMDDDMDDDMSSMAVGNSSAIPPPPRAAKKRPRDEAENGPVSSDVDVDDEEMGSLGPSLLDTSLTGLLSTRGMDDEDEDEDEDDEDDEDEDDDVDIDSEMPSRTVMPPSLSRPTSTDLRRRTSGATPTGAARSDVSDSDLDSSDDDDDEDLDEADRATAAAGPRGGHDEDEDDDDEELAEKVRLLNEEVATLEQRIHDLQAKLAATANAVLKKRFEEALRQMQSQFEFKQQEIAGLERQRAARTPAGSGGKVGTSRPPTRSPAPPVATVQDVDEDEDDLRSESIM</sequence>
<feature type="domain" description="TAFII55 protein conserved region" evidence="7">
    <location>
        <begin position="151"/>
        <end position="299"/>
    </location>
</feature>
<keyword evidence="9" id="KW-1185">Reference proteome</keyword>
<dbReference type="SMART" id="SM01370">
    <property type="entry name" value="TAFII55_N"/>
    <property type="match status" value="1"/>
</dbReference>
<dbReference type="PANTHER" id="PTHR12228:SF0">
    <property type="entry name" value="TATA-BOX BINDING PROTEIN ASSOCIATED FACTOR 7"/>
    <property type="match status" value="1"/>
</dbReference>
<reference evidence="8 9" key="1">
    <citation type="submission" date="2009-11" db="EMBL/GenBank/DDBJ databases">
        <title>Annotation of Allomyces macrogynus ATCC 38327.</title>
        <authorList>
            <consortium name="The Broad Institute Genome Sequencing Platform"/>
            <person name="Russ C."/>
            <person name="Cuomo C."/>
            <person name="Burger G."/>
            <person name="Gray M.W."/>
            <person name="Holland P.W.H."/>
            <person name="King N."/>
            <person name="Lang F.B.F."/>
            <person name="Roger A.J."/>
            <person name="Ruiz-Trillo I."/>
            <person name="Young S.K."/>
            <person name="Zeng Q."/>
            <person name="Gargeya S."/>
            <person name="Fitzgerald M."/>
            <person name="Haas B."/>
            <person name="Abouelleil A."/>
            <person name="Alvarado L."/>
            <person name="Arachchi H.M."/>
            <person name="Berlin A."/>
            <person name="Chapman S.B."/>
            <person name="Gearin G."/>
            <person name="Goldberg J."/>
            <person name="Griggs A."/>
            <person name="Gujja S."/>
            <person name="Hansen M."/>
            <person name="Heiman D."/>
            <person name="Howarth C."/>
            <person name="Larimer J."/>
            <person name="Lui A."/>
            <person name="MacDonald P.J.P."/>
            <person name="McCowen C."/>
            <person name="Montmayeur A."/>
            <person name="Murphy C."/>
            <person name="Neiman D."/>
            <person name="Pearson M."/>
            <person name="Priest M."/>
            <person name="Roberts A."/>
            <person name="Saif S."/>
            <person name="Shea T."/>
            <person name="Sisk P."/>
            <person name="Stolte C."/>
            <person name="Sykes S."/>
            <person name="Wortman J."/>
            <person name="Nusbaum C."/>
            <person name="Birren B."/>
        </authorList>
    </citation>
    <scope>NUCLEOTIDE SEQUENCE [LARGE SCALE GENOMIC DNA]</scope>
    <source>
        <strain evidence="8 9">ATCC 38327</strain>
    </source>
</reference>
<evidence type="ECO:0000256" key="4">
    <source>
        <dbReference type="ARBA" id="ARBA00023163"/>
    </source>
</evidence>
<evidence type="ECO:0000259" key="7">
    <source>
        <dbReference type="SMART" id="SM01370"/>
    </source>
</evidence>
<dbReference type="VEuPathDB" id="FungiDB:AMAG_04660"/>
<feature type="compositionally biased region" description="Low complexity" evidence="6">
    <location>
        <begin position="497"/>
        <end position="514"/>
    </location>
</feature>
<reference evidence="9" key="2">
    <citation type="submission" date="2009-11" db="EMBL/GenBank/DDBJ databases">
        <title>The Genome Sequence of Allomyces macrogynus strain ATCC 38327.</title>
        <authorList>
            <consortium name="The Broad Institute Genome Sequencing Platform"/>
            <person name="Russ C."/>
            <person name="Cuomo C."/>
            <person name="Shea T."/>
            <person name="Young S.K."/>
            <person name="Zeng Q."/>
            <person name="Koehrsen M."/>
            <person name="Haas B."/>
            <person name="Borodovsky M."/>
            <person name="Guigo R."/>
            <person name="Alvarado L."/>
            <person name="Berlin A."/>
            <person name="Borenstein D."/>
            <person name="Chen Z."/>
            <person name="Engels R."/>
            <person name="Freedman E."/>
            <person name="Gellesch M."/>
            <person name="Goldberg J."/>
            <person name="Griggs A."/>
            <person name="Gujja S."/>
            <person name="Heiman D."/>
            <person name="Hepburn T."/>
            <person name="Howarth C."/>
            <person name="Jen D."/>
            <person name="Larson L."/>
            <person name="Lewis B."/>
            <person name="Mehta T."/>
            <person name="Park D."/>
            <person name="Pearson M."/>
            <person name="Roberts A."/>
            <person name="Saif S."/>
            <person name="Shenoy N."/>
            <person name="Sisk P."/>
            <person name="Stolte C."/>
            <person name="Sykes S."/>
            <person name="Walk T."/>
            <person name="White J."/>
            <person name="Yandava C."/>
            <person name="Burger G."/>
            <person name="Gray M.W."/>
            <person name="Holland P.W.H."/>
            <person name="King N."/>
            <person name="Lang F.B.F."/>
            <person name="Roger A.J."/>
            <person name="Ruiz-Trillo I."/>
            <person name="Lander E."/>
            <person name="Nusbaum C."/>
        </authorList>
    </citation>
    <scope>NUCLEOTIDE SEQUENCE [LARGE SCALE GENOMIC DNA]</scope>
    <source>
        <strain evidence="9">ATCC 38327</strain>
    </source>
</reference>
<comment type="subcellular location">
    <subcellularLocation>
        <location evidence="1">Nucleus</location>
    </subcellularLocation>
</comment>
<organism evidence="8 9">
    <name type="scientific">Allomyces macrogynus (strain ATCC 38327)</name>
    <name type="common">Allomyces javanicus var. macrogynus</name>
    <dbReference type="NCBI Taxonomy" id="578462"/>
    <lineage>
        <taxon>Eukaryota</taxon>
        <taxon>Fungi</taxon>
        <taxon>Fungi incertae sedis</taxon>
        <taxon>Blastocladiomycota</taxon>
        <taxon>Blastocladiomycetes</taxon>
        <taxon>Blastocladiales</taxon>
        <taxon>Blastocladiaceae</taxon>
        <taxon>Allomyces</taxon>
    </lineage>
</organism>
<name>A0A0L0S5K0_ALLM3</name>
<dbReference type="InterPro" id="IPR037817">
    <property type="entry name" value="TAF7"/>
</dbReference>
<protein>
    <recommendedName>
        <fullName evidence="7">TAFII55 protein conserved region domain-containing protein</fullName>
    </recommendedName>
</protein>
<feature type="region of interest" description="Disordered" evidence="6">
    <location>
        <begin position="443"/>
        <end position="624"/>
    </location>
</feature>
<evidence type="ECO:0000256" key="1">
    <source>
        <dbReference type="ARBA" id="ARBA00004123"/>
    </source>
</evidence>
<dbReference type="AlphaFoldDB" id="A0A0L0S5K0"/>
<dbReference type="Pfam" id="PF04658">
    <property type="entry name" value="TAFII55_N"/>
    <property type="match status" value="1"/>
</dbReference>
<evidence type="ECO:0000256" key="5">
    <source>
        <dbReference type="ARBA" id="ARBA00023242"/>
    </source>
</evidence>